<evidence type="ECO:0000256" key="5">
    <source>
        <dbReference type="ARBA" id="ARBA00022741"/>
    </source>
</evidence>
<keyword evidence="7" id="KW-0067">ATP-binding</keyword>
<evidence type="ECO:0000256" key="3">
    <source>
        <dbReference type="ARBA" id="ARBA00022553"/>
    </source>
</evidence>
<dbReference type="InterPro" id="IPR003594">
    <property type="entry name" value="HATPase_dom"/>
</dbReference>
<dbReference type="InterPro" id="IPR011712">
    <property type="entry name" value="Sig_transdc_His_kin_sub3_dim/P"/>
</dbReference>
<dbReference type="PANTHER" id="PTHR24421">
    <property type="entry name" value="NITRATE/NITRITE SENSOR PROTEIN NARX-RELATED"/>
    <property type="match status" value="1"/>
</dbReference>
<keyword evidence="10" id="KW-1133">Transmembrane helix</keyword>
<feature type="region of interest" description="Disordered" evidence="9">
    <location>
        <begin position="425"/>
        <end position="444"/>
    </location>
</feature>
<proteinExistence type="predicted"/>
<evidence type="ECO:0000256" key="7">
    <source>
        <dbReference type="ARBA" id="ARBA00022840"/>
    </source>
</evidence>
<feature type="domain" description="Histidine kinase/HSP90-like ATPase" evidence="11">
    <location>
        <begin position="240"/>
        <end position="336"/>
    </location>
</feature>
<dbReference type="SUPFAM" id="SSF55874">
    <property type="entry name" value="ATPase domain of HSP90 chaperone/DNA topoisomerase II/histidine kinase"/>
    <property type="match status" value="1"/>
</dbReference>
<keyword evidence="6 12" id="KW-0418">Kinase</keyword>
<protein>
    <recommendedName>
        <fullName evidence="2">histidine kinase</fullName>
        <ecNumber evidence="2">2.7.13.3</ecNumber>
    </recommendedName>
</protein>
<evidence type="ECO:0000256" key="6">
    <source>
        <dbReference type="ARBA" id="ARBA00022777"/>
    </source>
</evidence>
<keyword evidence="4" id="KW-0808">Transferase</keyword>
<dbReference type="Proteomes" id="UP001165685">
    <property type="component" value="Unassembled WGS sequence"/>
</dbReference>
<keyword evidence="3" id="KW-0597">Phosphoprotein</keyword>
<sequence length="485" mass="50475">MHLSRLRVPPGHAALACAALVGLGAWWWPMSLFALPLATLLTGRLSPDPRPAAVLYCVGTGAWALRFVLAGEPVGMWVVSGGLALLTVLLPWLVGLYLRSAAALERAGWERARRLEREAGLVAERARMRERSRIAQDLHDAVGHELSLLALRAGGLEMASDLSEERRGQAAELREAAGRAADRLVEAVGVLRDDAAPEAPPLDPLGDGETALDVLAERARASGMDVVLSGDGALRDVPVLVERAAHRVVQEALTNAAKHAPGAAVRVLVEGAHSEVSVRVDDSGPASCASAAAPPGGGTGLVSLRERVRLVGGTLDAGPGPDGRGWTVAARLPLQVPEALPVAESRDEGAGRPGSGVDAADAHLRRARRRAGWAVAAAVGLPVAMVAAGYAASIAFTVYQAKTASLAPSVFATLEPGQAREEVEESLPERDLYDGPLGSGGRPADPDGLECAYYRSGGEVFDGGGERYRLCFDGGELVSAETVGR</sequence>
<keyword evidence="8" id="KW-0902">Two-component regulatory system</keyword>
<feature type="transmembrane region" description="Helical" evidence="10">
    <location>
        <begin position="77"/>
        <end position="98"/>
    </location>
</feature>
<dbReference type="Pfam" id="PF02518">
    <property type="entry name" value="HATPase_c"/>
    <property type="match status" value="1"/>
</dbReference>
<dbReference type="Gene3D" id="1.20.5.1930">
    <property type="match status" value="1"/>
</dbReference>
<keyword evidence="10" id="KW-0472">Membrane</keyword>
<evidence type="ECO:0000256" key="1">
    <source>
        <dbReference type="ARBA" id="ARBA00000085"/>
    </source>
</evidence>
<feature type="transmembrane region" description="Helical" evidence="10">
    <location>
        <begin position="373"/>
        <end position="399"/>
    </location>
</feature>
<dbReference type="Gene3D" id="3.30.565.10">
    <property type="entry name" value="Histidine kinase-like ATPase, C-terminal domain"/>
    <property type="match status" value="1"/>
</dbReference>
<gene>
    <name evidence="12" type="ORF">O4U47_03615</name>
</gene>
<evidence type="ECO:0000256" key="8">
    <source>
        <dbReference type="ARBA" id="ARBA00023012"/>
    </source>
</evidence>
<evidence type="ECO:0000256" key="10">
    <source>
        <dbReference type="SAM" id="Phobius"/>
    </source>
</evidence>
<feature type="transmembrane region" description="Helical" evidence="10">
    <location>
        <begin position="12"/>
        <end position="41"/>
    </location>
</feature>
<name>A0ABT4TGW0_9ACTN</name>
<organism evidence="12 13">
    <name type="scientific">Nocardiopsis suaedae</name>
    <dbReference type="NCBI Taxonomy" id="3018444"/>
    <lineage>
        <taxon>Bacteria</taxon>
        <taxon>Bacillati</taxon>
        <taxon>Actinomycetota</taxon>
        <taxon>Actinomycetes</taxon>
        <taxon>Streptosporangiales</taxon>
        <taxon>Nocardiopsidaceae</taxon>
        <taxon>Nocardiopsis</taxon>
    </lineage>
</organism>
<evidence type="ECO:0000313" key="13">
    <source>
        <dbReference type="Proteomes" id="UP001165685"/>
    </source>
</evidence>
<comment type="caution">
    <text evidence="12">The sequence shown here is derived from an EMBL/GenBank/DDBJ whole genome shotgun (WGS) entry which is preliminary data.</text>
</comment>
<dbReference type="GO" id="GO:0016301">
    <property type="term" value="F:kinase activity"/>
    <property type="evidence" value="ECO:0007669"/>
    <property type="project" value="UniProtKB-KW"/>
</dbReference>
<dbReference type="InterPro" id="IPR036890">
    <property type="entry name" value="HATPase_C_sf"/>
</dbReference>
<keyword evidence="13" id="KW-1185">Reference proteome</keyword>
<evidence type="ECO:0000313" key="12">
    <source>
        <dbReference type="EMBL" id="MDA2803586.1"/>
    </source>
</evidence>
<dbReference type="Pfam" id="PF07730">
    <property type="entry name" value="HisKA_3"/>
    <property type="match status" value="1"/>
</dbReference>
<dbReference type="SMART" id="SM00387">
    <property type="entry name" value="HATPase_c"/>
    <property type="match status" value="1"/>
</dbReference>
<evidence type="ECO:0000256" key="2">
    <source>
        <dbReference type="ARBA" id="ARBA00012438"/>
    </source>
</evidence>
<keyword evidence="5" id="KW-0547">Nucleotide-binding</keyword>
<keyword evidence="10" id="KW-0812">Transmembrane</keyword>
<dbReference type="RefSeq" id="WP_270676077.1">
    <property type="nucleotide sequence ID" value="NZ_JAQFWP010000004.1"/>
</dbReference>
<reference evidence="12" key="1">
    <citation type="submission" date="2023-01" db="EMBL/GenBank/DDBJ databases">
        <title>Draft genome sequence of Nocardiopsis sp. LSu2-4 isolated from halophytes.</title>
        <authorList>
            <person name="Duangmal K."/>
            <person name="Chantavorakit T."/>
        </authorList>
    </citation>
    <scope>NUCLEOTIDE SEQUENCE</scope>
    <source>
        <strain evidence="12">LSu2-4</strain>
    </source>
</reference>
<comment type="catalytic activity">
    <reaction evidence="1">
        <text>ATP + protein L-histidine = ADP + protein N-phospho-L-histidine.</text>
        <dbReference type="EC" id="2.7.13.3"/>
    </reaction>
</comment>
<accession>A0ABT4TGW0</accession>
<dbReference type="PANTHER" id="PTHR24421:SF10">
    <property type="entry name" value="NITRATE_NITRITE SENSOR PROTEIN NARQ"/>
    <property type="match status" value="1"/>
</dbReference>
<dbReference type="InterPro" id="IPR050482">
    <property type="entry name" value="Sensor_HK_TwoCompSys"/>
</dbReference>
<dbReference type="EC" id="2.7.13.3" evidence="2"/>
<dbReference type="EMBL" id="JAQFWP010000004">
    <property type="protein sequence ID" value="MDA2803586.1"/>
    <property type="molecule type" value="Genomic_DNA"/>
</dbReference>
<evidence type="ECO:0000256" key="4">
    <source>
        <dbReference type="ARBA" id="ARBA00022679"/>
    </source>
</evidence>
<dbReference type="CDD" id="cd16917">
    <property type="entry name" value="HATPase_UhpB-NarQ-NarX-like"/>
    <property type="match status" value="1"/>
</dbReference>
<evidence type="ECO:0000259" key="11">
    <source>
        <dbReference type="SMART" id="SM00387"/>
    </source>
</evidence>
<evidence type="ECO:0000256" key="9">
    <source>
        <dbReference type="SAM" id="MobiDB-lite"/>
    </source>
</evidence>